<sequence>MDQVQDNVTIKRIENDYDKEIVLVSDYENFDIKKVPLYDALILDYTERDKCLKALRDVRGSGIESIYLIPLFVLSIAEIKNQEIVELADGIINNIQTDTINTFVENVKSKRRQLKPFNMNAEINKNLIKMLRFSFSRDKELKPVKDRHHIIGFKYPILSLSLGDDNARMQIQTVHEAVEKEFFKAEYVDRLHLCGNCSSGFLNYKELDPETNSSHLETENLIHHFTCAYIGPESDFVRGDQYICPKCNKTLRHIGVDYDKPSVMYHVVGSDRYFQEPVMKAECMSCGRQNEVEGLQQYDVYNLALTEEGKEEAIQPKGSQSVQDVVYSGFITYSTFGTFLRYEIERVKTSTRNSSIGLIRLNITSKMESELGTRYGKIIEEISSFISNNTDSSCILSRSMHSFFILFPDTPLEKCQMKIEKIKSAVIELLKNNVKDQNINVHSTVREITPTSEYQTVLNDLRASILND</sequence>
<dbReference type="Proteomes" id="UP000435357">
    <property type="component" value="Unassembled WGS sequence"/>
</dbReference>
<reference evidence="2 3" key="1">
    <citation type="submission" date="2019-09" db="EMBL/GenBank/DDBJ databases">
        <title>Genomes of Cryomorphaceae.</title>
        <authorList>
            <person name="Bowman J.P."/>
        </authorList>
    </citation>
    <scope>NUCLEOTIDE SEQUENCE [LARGE SCALE GENOMIC DNA]</scope>
    <source>
        <strain evidence="2 3">KCTC 52047</strain>
    </source>
</reference>
<protein>
    <recommendedName>
        <fullName evidence="1">Thaumarchaeal output domain-containing protein</fullName>
    </recommendedName>
</protein>
<dbReference type="EMBL" id="WACR01000002">
    <property type="protein sequence ID" value="KAB1065657.1"/>
    <property type="molecule type" value="Genomic_DNA"/>
</dbReference>
<evidence type="ECO:0000313" key="2">
    <source>
        <dbReference type="EMBL" id="KAB1065657.1"/>
    </source>
</evidence>
<dbReference type="AlphaFoldDB" id="A0A6N6MB41"/>
<dbReference type="Pfam" id="PF18551">
    <property type="entry name" value="TackOD1"/>
    <property type="match status" value="1"/>
</dbReference>
<dbReference type="InterPro" id="IPR040572">
    <property type="entry name" value="TackOD1"/>
</dbReference>
<accession>A0A6N6MB41</accession>
<evidence type="ECO:0000313" key="3">
    <source>
        <dbReference type="Proteomes" id="UP000435357"/>
    </source>
</evidence>
<comment type="caution">
    <text evidence="2">The sequence shown here is derived from an EMBL/GenBank/DDBJ whole genome shotgun (WGS) entry which is preliminary data.</text>
</comment>
<name>A0A6N6MB41_9FLAO</name>
<dbReference type="RefSeq" id="WP_151166482.1">
    <property type="nucleotide sequence ID" value="NZ_WACR01000002.1"/>
</dbReference>
<proteinExistence type="predicted"/>
<dbReference type="OrthoDB" id="8432393at2"/>
<keyword evidence="3" id="KW-1185">Reference proteome</keyword>
<gene>
    <name evidence="2" type="ORF">F3059_03105</name>
</gene>
<evidence type="ECO:0000259" key="1">
    <source>
        <dbReference type="Pfam" id="PF18551"/>
    </source>
</evidence>
<feature type="domain" description="Thaumarchaeal output" evidence="1">
    <location>
        <begin position="123"/>
        <end position="303"/>
    </location>
</feature>
<organism evidence="2 3">
    <name type="scientific">Salibacter halophilus</name>
    <dbReference type="NCBI Taxonomy" id="1803916"/>
    <lineage>
        <taxon>Bacteria</taxon>
        <taxon>Pseudomonadati</taxon>
        <taxon>Bacteroidota</taxon>
        <taxon>Flavobacteriia</taxon>
        <taxon>Flavobacteriales</taxon>
        <taxon>Salibacteraceae</taxon>
        <taxon>Salibacter</taxon>
    </lineage>
</organism>